<protein>
    <submittedName>
        <fullName evidence="1">Uncharacterized protein</fullName>
    </submittedName>
</protein>
<accession>A0ABN0QKY7</accession>
<proteinExistence type="predicted"/>
<organism evidence="1 2">
    <name type="scientific">Mycobacterium ulcerans str. Harvey</name>
    <dbReference type="NCBI Taxonomy" id="1299332"/>
    <lineage>
        <taxon>Bacteria</taxon>
        <taxon>Bacillati</taxon>
        <taxon>Actinomycetota</taxon>
        <taxon>Actinomycetes</taxon>
        <taxon>Mycobacteriales</taxon>
        <taxon>Mycobacteriaceae</taxon>
        <taxon>Mycobacterium</taxon>
        <taxon>Mycobacterium ulcerans group</taxon>
    </lineage>
</organism>
<keyword evidence="2" id="KW-1185">Reference proteome</keyword>
<name>A0ABN0QKY7_MYCUL</name>
<reference evidence="1 2" key="1">
    <citation type="submission" date="2014-01" db="EMBL/GenBank/DDBJ databases">
        <authorList>
            <person name="Dobos K."/>
            <person name="Lenaerts A."/>
            <person name="Ordway D."/>
            <person name="DeGroote M.A."/>
            <person name="Parker T."/>
            <person name="Sizemore C."/>
            <person name="Tallon L.J."/>
            <person name="Sadzewicz L.K."/>
            <person name="Sengamalay N."/>
            <person name="Fraser C.M."/>
            <person name="Hine E."/>
            <person name="Shefchek K.A."/>
            <person name="Das S.P."/>
            <person name="Tettelin H."/>
        </authorList>
    </citation>
    <scope>NUCLEOTIDE SEQUENCE [LARGE SCALE GENOMIC DNA]</scope>
    <source>
        <strain evidence="1 2">Harvey</strain>
    </source>
</reference>
<sequence>MRWCCRCMPRVDHRGDQRHFAHIYDAAVSKDTLAGSPTAFSRR</sequence>
<comment type="caution">
    <text evidence="1">The sequence shown here is derived from an EMBL/GenBank/DDBJ whole genome shotgun (WGS) entry which is preliminary data.</text>
</comment>
<dbReference type="EMBL" id="JAOL01000206">
    <property type="protein sequence ID" value="EUA85192.1"/>
    <property type="molecule type" value="Genomic_DNA"/>
</dbReference>
<evidence type="ECO:0000313" key="1">
    <source>
        <dbReference type="EMBL" id="EUA85192.1"/>
    </source>
</evidence>
<dbReference type="Proteomes" id="UP000020681">
    <property type="component" value="Unassembled WGS sequence"/>
</dbReference>
<evidence type="ECO:0000313" key="2">
    <source>
        <dbReference type="Proteomes" id="UP000020681"/>
    </source>
</evidence>
<gene>
    <name evidence="1" type="ORF">I551_8362</name>
</gene>